<evidence type="ECO:0008006" key="4">
    <source>
        <dbReference type="Google" id="ProtNLM"/>
    </source>
</evidence>
<dbReference type="Pfam" id="PF09660">
    <property type="entry name" value="DUF2397"/>
    <property type="match status" value="2"/>
</dbReference>
<dbReference type="EMBL" id="BCMM01000002">
    <property type="protein sequence ID" value="GAQ60130.1"/>
    <property type="molecule type" value="Genomic_DNA"/>
</dbReference>
<comment type="caution">
    <text evidence="2">The sequence shown here is derived from an EMBL/GenBank/DDBJ whole genome shotgun (WGS) entry which is preliminary data.</text>
</comment>
<evidence type="ECO:0000313" key="2">
    <source>
        <dbReference type="EMBL" id="GAQ60130.1"/>
    </source>
</evidence>
<feature type="compositionally biased region" description="Low complexity" evidence="1">
    <location>
        <begin position="545"/>
        <end position="554"/>
    </location>
</feature>
<sequence length="612" mass="66834">MRRVPPEMFRFTTGETPDLDGAVLDAFGAAAEHLETEVGPDAVRAWLRRAGRATAVEDAELHETLGRLVRWELLDVLHDHHAEHHPAAVEHERHPRTPEDYGGHHRTAVDYEPHPRTAEEHEPPTPRYSLTRRGEAALAGVRRTLEVLGSTGAPRTAVPDAIADRLDELCLLSGEPASADRRIFTALRELEGHMETLVENTTAFNGELQRLLRAESADPEAFREVEAATVAHLQEFLADLDRRGRTVAAAVARVEERGSAGLRERALRGAELPPSAGPDRAAAWLENRRARWAVLRSWFRPEDGTRPRIERLHDIARRAVVSLLEALERIDASRRPSSGAAQDFRELARWFAAAPAEEDLHRLWSAAFGLGPARHAHLAHPDPELIPSSRSWAETPPVEVSALLRSSGRTERFTRTARVRDVTAVRAERAERARAERAELALACRMLQTRGPVRLSAFGELEPAVFDRLLDLLGRALSTRPDSAGLRRATTGDGRVEIVLAPPSDARTALLRTARGTLAGPDYVVRIMEAGGAATPPATPPAPRPAESAPARQPWAQPSVRTGQPAGPPQRGTHPGHLVAPAARPPLPPSSDVSAAAFPAGHSSALRRETAR</sequence>
<proteinExistence type="predicted"/>
<reference evidence="2 3" key="2">
    <citation type="journal article" date="2016" name="Genome Announc.">
        <title>Draft Genome Sequences of Streptomyces scabiei S58, Streptomyces turgidiscabies T45, and Streptomyces acidiscabies a10, the Pathogens of Potato Common Scab, Isolated in Japan.</title>
        <authorList>
            <person name="Tomihama T."/>
            <person name="Nishi Y."/>
            <person name="Sakai M."/>
            <person name="Ikenaga M."/>
            <person name="Okubo T."/>
            <person name="Ikeda S."/>
        </authorList>
    </citation>
    <scope>NUCLEOTIDE SEQUENCE [LARGE SCALE GENOMIC DNA]</scope>
    <source>
        <strain evidence="2 3">S58</strain>
    </source>
</reference>
<dbReference type="NCBIfam" id="TIGR02677">
    <property type="entry name" value="TIGR02677 family protein"/>
    <property type="match status" value="1"/>
</dbReference>
<accession>A0A100JIH0</accession>
<feature type="region of interest" description="Disordered" evidence="1">
    <location>
        <begin position="532"/>
        <end position="612"/>
    </location>
</feature>
<dbReference type="InterPro" id="IPR013493">
    <property type="entry name" value="CHP02677"/>
</dbReference>
<feature type="region of interest" description="Disordered" evidence="1">
    <location>
        <begin position="84"/>
        <end position="133"/>
    </location>
</feature>
<evidence type="ECO:0000313" key="3">
    <source>
        <dbReference type="Proteomes" id="UP000067448"/>
    </source>
</evidence>
<reference evidence="3" key="3">
    <citation type="submission" date="2016-02" db="EMBL/GenBank/DDBJ databases">
        <title>Draft genome of pathogenic Streptomyces sp. in Japan.</title>
        <authorList>
            <person name="Tomihama T."/>
            <person name="Ikenaga M."/>
            <person name="Sakai M."/>
            <person name="Okubo T."/>
            <person name="Ikeda S."/>
        </authorList>
    </citation>
    <scope>NUCLEOTIDE SEQUENCE [LARGE SCALE GENOMIC DNA]</scope>
    <source>
        <strain evidence="3">S58</strain>
    </source>
</reference>
<dbReference type="Proteomes" id="UP000067448">
    <property type="component" value="Unassembled WGS sequence"/>
</dbReference>
<feature type="compositionally biased region" description="Basic and acidic residues" evidence="1">
    <location>
        <begin position="84"/>
        <end position="124"/>
    </location>
</feature>
<reference evidence="3" key="1">
    <citation type="submission" date="2015-11" db="EMBL/GenBank/DDBJ databases">
        <authorList>
            <consortium name="Cross-ministerial Strategic Innovation Promotion Program (SIP) consortium"/>
            <person name="Tomihama T."/>
            <person name="Ikenaga M."/>
            <person name="Sakai M."/>
            <person name="Okubo T."/>
            <person name="Ikeda S."/>
        </authorList>
    </citation>
    <scope>NUCLEOTIDE SEQUENCE [LARGE SCALE GENOMIC DNA]</scope>
    <source>
        <strain evidence="3">S58</strain>
    </source>
</reference>
<protein>
    <recommendedName>
        <fullName evidence="4">TIGR02677 family protein</fullName>
    </recommendedName>
</protein>
<gene>
    <name evidence="2" type="ORF">SsS58_00470</name>
</gene>
<dbReference type="AlphaFoldDB" id="A0A100JIH0"/>
<organism evidence="2 3">
    <name type="scientific">Streptomyces scabiei</name>
    <dbReference type="NCBI Taxonomy" id="1930"/>
    <lineage>
        <taxon>Bacteria</taxon>
        <taxon>Bacillati</taxon>
        <taxon>Actinomycetota</taxon>
        <taxon>Actinomycetes</taxon>
        <taxon>Kitasatosporales</taxon>
        <taxon>Streptomycetaceae</taxon>
        <taxon>Streptomyces</taxon>
    </lineage>
</organism>
<evidence type="ECO:0000256" key="1">
    <source>
        <dbReference type="SAM" id="MobiDB-lite"/>
    </source>
</evidence>
<name>A0A100JIH0_STRSC</name>